<evidence type="ECO:0000313" key="2">
    <source>
        <dbReference type="Proteomes" id="UP000054047"/>
    </source>
</evidence>
<dbReference type="AlphaFoldDB" id="A0A0C2CRI6"/>
<name>A0A0C2CRI6_9BILA</name>
<organism evidence="1 2">
    <name type="scientific">Ancylostoma duodenale</name>
    <dbReference type="NCBI Taxonomy" id="51022"/>
    <lineage>
        <taxon>Eukaryota</taxon>
        <taxon>Metazoa</taxon>
        <taxon>Ecdysozoa</taxon>
        <taxon>Nematoda</taxon>
        <taxon>Chromadorea</taxon>
        <taxon>Rhabditida</taxon>
        <taxon>Rhabditina</taxon>
        <taxon>Rhabditomorpha</taxon>
        <taxon>Strongyloidea</taxon>
        <taxon>Ancylostomatidae</taxon>
        <taxon>Ancylostomatinae</taxon>
        <taxon>Ancylostoma</taxon>
    </lineage>
</organism>
<sequence length="129" mass="14732">LTFEQGELEAILDSLCELYKTKIWRQIRYILVPSNNKEKLRLLGPEVSDAFANGTISFAALTFVMKDDVLSQFISEPCAILNALYLGPLGAPTVEVYLQIIRSVLYFCLYNWSRMKIFRPRVFEGGFLA</sequence>
<protein>
    <submittedName>
        <fullName evidence="1">Uncharacterized protein</fullName>
    </submittedName>
</protein>
<feature type="non-terminal residue" evidence="1">
    <location>
        <position position="1"/>
    </location>
</feature>
<dbReference type="EMBL" id="KN743695">
    <property type="protein sequence ID" value="KIH52422.1"/>
    <property type="molecule type" value="Genomic_DNA"/>
</dbReference>
<keyword evidence="2" id="KW-1185">Reference proteome</keyword>
<dbReference type="OrthoDB" id="18193at2759"/>
<dbReference type="Proteomes" id="UP000054047">
    <property type="component" value="Unassembled WGS sequence"/>
</dbReference>
<gene>
    <name evidence="1" type="ORF">ANCDUO_17477</name>
</gene>
<accession>A0A0C2CRI6</accession>
<evidence type="ECO:0000313" key="1">
    <source>
        <dbReference type="EMBL" id="KIH52422.1"/>
    </source>
</evidence>
<proteinExistence type="predicted"/>
<reference evidence="1 2" key="1">
    <citation type="submission" date="2013-12" db="EMBL/GenBank/DDBJ databases">
        <title>Draft genome of the parsitic nematode Ancylostoma duodenale.</title>
        <authorList>
            <person name="Mitreva M."/>
        </authorList>
    </citation>
    <scope>NUCLEOTIDE SEQUENCE [LARGE SCALE GENOMIC DNA]</scope>
    <source>
        <strain evidence="1 2">Zhejiang</strain>
    </source>
</reference>